<dbReference type="GO" id="GO:0004312">
    <property type="term" value="F:fatty acid synthase activity"/>
    <property type="evidence" value="ECO:0007669"/>
    <property type="project" value="TreeGrafter"/>
</dbReference>
<dbReference type="InterPro" id="IPR014030">
    <property type="entry name" value="Ketoacyl_synth_N"/>
</dbReference>
<dbReference type="Gene3D" id="3.40.47.10">
    <property type="match status" value="1"/>
</dbReference>
<dbReference type="InterPro" id="IPR020841">
    <property type="entry name" value="PKS_Beta-ketoAc_synthase_dom"/>
</dbReference>
<evidence type="ECO:0000259" key="1">
    <source>
        <dbReference type="PROSITE" id="PS52004"/>
    </source>
</evidence>
<comment type="caution">
    <text evidence="2">The sequence shown here is derived from an EMBL/GenBank/DDBJ whole genome shotgun (WGS) entry which is preliminary data.</text>
</comment>
<dbReference type="AlphaFoldDB" id="A0AAW2FSF1"/>
<evidence type="ECO:0000313" key="2">
    <source>
        <dbReference type="EMBL" id="KAL0116820.1"/>
    </source>
</evidence>
<dbReference type="InterPro" id="IPR016039">
    <property type="entry name" value="Thiolase-like"/>
</dbReference>
<feature type="domain" description="Ketosynthase family 3 (KS3)" evidence="1">
    <location>
        <begin position="17"/>
        <end position="145"/>
    </location>
</feature>
<evidence type="ECO:0000313" key="3">
    <source>
        <dbReference type="Proteomes" id="UP001430953"/>
    </source>
</evidence>
<dbReference type="Proteomes" id="UP001430953">
    <property type="component" value="Unassembled WGS sequence"/>
</dbReference>
<name>A0AAW2FSF1_9HYME</name>
<keyword evidence="3" id="KW-1185">Reference proteome</keyword>
<dbReference type="EMBL" id="JADYXP020000009">
    <property type="protein sequence ID" value="KAL0116820.1"/>
    <property type="molecule type" value="Genomic_DNA"/>
</dbReference>
<reference evidence="2 3" key="1">
    <citation type="submission" date="2023-03" db="EMBL/GenBank/DDBJ databases">
        <title>High recombination rates correlate with genetic variation in Cardiocondyla obscurior ants.</title>
        <authorList>
            <person name="Errbii M."/>
        </authorList>
    </citation>
    <scope>NUCLEOTIDE SEQUENCE [LARGE SCALE GENOMIC DNA]</scope>
    <source>
        <strain evidence="2">Alpha-2009</strain>
        <tissue evidence="2">Whole body</tissue>
    </source>
</reference>
<accession>A0AAW2FSF1</accession>
<dbReference type="PANTHER" id="PTHR43775">
    <property type="entry name" value="FATTY ACID SYNTHASE"/>
    <property type="match status" value="1"/>
</dbReference>
<protein>
    <recommendedName>
        <fullName evidence="1">Ketosynthase family 3 (KS3) domain-containing protein</fullName>
    </recommendedName>
</protein>
<dbReference type="Pfam" id="PF00109">
    <property type="entry name" value="ketoacyl-synt"/>
    <property type="match status" value="1"/>
</dbReference>
<dbReference type="InterPro" id="IPR050091">
    <property type="entry name" value="PKS_NRPS_Biosynth_Enz"/>
</dbReference>
<proteinExistence type="predicted"/>
<dbReference type="PROSITE" id="PS52004">
    <property type="entry name" value="KS3_2"/>
    <property type="match status" value="1"/>
</dbReference>
<sequence length="145" mass="16647">MFATNSVENTYKEPLPGEEIVISGIAGKFPNSDNVEELKNNLMNKVDVISDDDRRWKLDHPDIPQRTGKIYGVRKFDAQFFHIPCYEAHMMDPMSRLLLERAYEAVIDAGINPKQLRGSRTGVFVGTCCSESEVNWFFDKPKVRY</sequence>
<organism evidence="2 3">
    <name type="scientific">Cardiocondyla obscurior</name>
    <dbReference type="NCBI Taxonomy" id="286306"/>
    <lineage>
        <taxon>Eukaryota</taxon>
        <taxon>Metazoa</taxon>
        <taxon>Ecdysozoa</taxon>
        <taxon>Arthropoda</taxon>
        <taxon>Hexapoda</taxon>
        <taxon>Insecta</taxon>
        <taxon>Pterygota</taxon>
        <taxon>Neoptera</taxon>
        <taxon>Endopterygota</taxon>
        <taxon>Hymenoptera</taxon>
        <taxon>Apocrita</taxon>
        <taxon>Aculeata</taxon>
        <taxon>Formicoidea</taxon>
        <taxon>Formicidae</taxon>
        <taxon>Myrmicinae</taxon>
        <taxon>Cardiocondyla</taxon>
    </lineage>
</organism>
<dbReference type="SUPFAM" id="SSF53901">
    <property type="entry name" value="Thiolase-like"/>
    <property type="match status" value="1"/>
</dbReference>
<gene>
    <name evidence="2" type="ORF">PUN28_010028</name>
</gene>
<dbReference type="GO" id="GO:0006633">
    <property type="term" value="P:fatty acid biosynthetic process"/>
    <property type="evidence" value="ECO:0007669"/>
    <property type="project" value="TreeGrafter"/>
</dbReference>
<dbReference type="PANTHER" id="PTHR43775:SF23">
    <property type="entry name" value="FATTY ACID SYNTHASE 3"/>
    <property type="match status" value="1"/>
</dbReference>